<name>A0A7J9CYG8_GOSGO</name>
<accession>A0A7J9CYG8</accession>
<proteinExistence type="predicted"/>
<dbReference type="InterPro" id="IPR036397">
    <property type="entry name" value="RNaseH_sf"/>
</dbReference>
<dbReference type="InterPro" id="IPR012337">
    <property type="entry name" value="RNaseH-like_sf"/>
</dbReference>
<dbReference type="GO" id="GO:0003676">
    <property type="term" value="F:nucleic acid binding"/>
    <property type="evidence" value="ECO:0007669"/>
    <property type="project" value="InterPro"/>
</dbReference>
<dbReference type="InterPro" id="IPR053151">
    <property type="entry name" value="RNase_H-like"/>
</dbReference>
<dbReference type="Pfam" id="PF13456">
    <property type="entry name" value="RVT_3"/>
    <property type="match status" value="1"/>
</dbReference>
<sequence>MSTYMIWGLGALPSLGSEELSRVQKALEWSKSYDLKQIEVFVREERESVLYHEELLSKQKAQCDWLLFIPPLLSDIGTRSGYRDQGGRFPIYSLQMIYLSLPKVDEGVPMSIFKGNCSFLWAAPEDGLHAIRDYRVAKENQDLAFRGVDWSVFFGLVSWRVWKNMNFYIFQGSPWSEEEMINGALRWAKQYGLSPKVIPKAGLVVVKVELGVVVVEGVLKDDREDWIMGFNRRLGRGTIFKAELWGILDGLSLLQGRHRGRVLLQTDSMEVIEEIKESISKTSNSALIRRIYQSVKTVDLWLIQHIPREENREGDQMAKLAFDRKEELKLFTSCPSGLA</sequence>
<dbReference type="InterPro" id="IPR002156">
    <property type="entry name" value="RNaseH_domain"/>
</dbReference>
<dbReference type="InterPro" id="IPR044730">
    <property type="entry name" value="RNase_H-like_dom_plant"/>
</dbReference>
<comment type="caution">
    <text evidence="2">The sequence shown here is derived from an EMBL/GenBank/DDBJ whole genome shotgun (WGS) entry which is preliminary data.</text>
</comment>
<dbReference type="Proteomes" id="UP000593579">
    <property type="component" value="Unassembled WGS sequence"/>
</dbReference>
<dbReference type="Gene3D" id="3.30.420.10">
    <property type="entry name" value="Ribonuclease H-like superfamily/Ribonuclease H"/>
    <property type="match status" value="1"/>
</dbReference>
<dbReference type="OrthoDB" id="1000885at2759"/>
<evidence type="ECO:0000313" key="3">
    <source>
        <dbReference type="Proteomes" id="UP000593579"/>
    </source>
</evidence>
<dbReference type="GO" id="GO:0004523">
    <property type="term" value="F:RNA-DNA hybrid ribonuclease activity"/>
    <property type="evidence" value="ECO:0007669"/>
    <property type="project" value="InterPro"/>
</dbReference>
<keyword evidence="3" id="KW-1185">Reference proteome</keyword>
<dbReference type="SUPFAM" id="SSF53098">
    <property type="entry name" value="Ribonuclease H-like"/>
    <property type="match status" value="1"/>
</dbReference>
<dbReference type="PANTHER" id="PTHR47723">
    <property type="entry name" value="OS05G0353850 PROTEIN"/>
    <property type="match status" value="1"/>
</dbReference>
<dbReference type="AlphaFoldDB" id="A0A7J9CYG8"/>
<dbReference type="PANTHER" id="PTHR47723:SF19">
    <property type="entry name" value="POLYNUCLEOTIDYL TRANSFERASE, RIBONUCLEASE H-LIKE SUPERFAMILY PROTEIN"/>
    <property type="match status" value="1"/>
</dbReference>
<feature type="domain" description="RNase H type-1" evidence="1">
    <location>
        <begin position="216"/>
        <end position="321"/>
    </location>
</feature>
<evidence type="ECO:0000259" key="1">
    <source>
        <dbReference type="Pfam" id="PF13456"/>
    </source>
</evidence>
<evidence type="ECO:0000313" key="2">
    <source>
        <dbReference type="EMBL" id="MBA0753550.1"/>
    </source>
</evidence>
<protein>
    <recommendedName>
        <fullName evidence="1">RNase H type-1 domain-containing protein</fullName>
    </recommendedName>
</protein>
<reference evidence="2 3" key="1">
    <citation type="journal article" date="2019" name="Genome Biol. Evol.">
        <title>Insights into the evolution of the New World diploid cottons (Gossypium, subgenus Houzingenia) based on genome sequencing.</title>
        <authorList>
            <person name="Grover C.E."/>
            <person name="Arick M.A. 2nd"/>
            <person name="Thrash A."/>
            <person name="Conover J.L."/>
            <person name="Sanders W.S."/>
            <person name="Peterson D.G."/>
            <person name="Frelichowski J.E."/>
            <person name="Scheffler J.A."/>
            <person name="Scheffler B.E."/>
            <person name="Wendel J.F."/>
        </authorList>
    </citation>
    <scope>NUCLEOTIDE SEQUENCE [LARGE SCALE GENOMIC DNA]</scope>
    <source>
        <strain evidence="2">5</strain>
        <tissue evidence="2">Leaf</tissue>
    </source>
</reference>
<dbReference type="EMBL" id="JABEZY010256819">
    <property type="protein sequence ID" value="MBA0753550.1"/>
    <property type="molecule type" value="Genomic_DNA"/>
</dbReference>
<gene>
    <name evidence="2" type="ORF">Gogos_020436</name>
</gene>
<dbReference type="CDD" id="cd06222">
    <property type="entry name" value="RNase_H_like"/>
    <property type="match status" value="1"/>
</dbReference>
<organism evidence="2 3">
    <name type="scientific">Gossypium gossypioides</name>
    <name type="common">Mexican cotton</name>
    <name type="synonym">Selera gossypioides</name>
    <dbReference type="NCBI Taxonomy" id="34282"/>
    <lineage>
        <taxon>Eukaryota</taxon>
        <taxon>Viridiplantae</taxon>
        <taxon>Streptophyta</taxon>
        <taxon>Embryophyta</taxon>
        <taxon>Tracheophyta</taxon>
        <taxon>Spermatophyta</taxon>
        <taxon>Magnoliopsida</taxon>
        <taxon>eudicotyledons</taxon>
        <taxon>Gunneridae</taxon>
        <taxon>Pentapetalae</taxon>
        <taxon>rosids</taxon>
        <taxon>malvids</taxon>
        <taxon>Malvales</taxon>
        <taxon>Malvaceae</taxon>
        <taxon>Malvoideae</taxon>
        <taxon>Gossypium</taxon>
    </lineage>
</organism>